<evidence type="ECO:0000256" key="7">
    <source>
        <dbReference type="ARBA" id="ARBA00023054"/>
    </source>
</evidence>
<evidence type="ECO:0000256" key="8">
    <source>
        <dbReference type="ARBA" id="ARBA00023125"/>
    </source>
</evidence>
<dbReference type="PROSITE" id="PS50950">
    <property type="entry name" value="ZF_THAP"/>
    <property type="match status" value="1"/>
</dbReference>
<proteinExistence type="inferred from homology"/>
<dbReference type="GO" id="GO:0001935">
    <property type="term" value="P:endothelial cell proliferation"/>
    <property type="evidence" value="ECO:0007669"/>
    <property type="project" value="UniProtKB-UniRule"/>
</dbReference>
<feature type="domain" description="THAP-type" evidence="14">
    <location>
        <begin position="2"/>
        <end position="83"/>
    </location>
</feature>
<keyword evidence="3" id="KW-0479">Metal-binding</keyword>
<evidence type="ECO:0000256" key="4">
    <source>
        <dbReference type="ARBA" id="ARBA00022771"/>
    </source>
</evidence>
<evidence type="ECO:0000256" key="12">
    <source>
        <dbReference type="PROSITE-ProRule" id="PRU00309"/>
    </source>
</evidence>
<keyword evidence="11 13" id="KW-0131">Cell cycle</keyword>
<dbReference type="Proteomes" id="UP000472277">
    <property type="component" value="Chromosome 27"/>
</dbReference>
<dbReference type="SMART" id="SM00692">
    <property type="entry name" value="DM3"/>
    <property type="match status" value="1"/>
</dbReference>
<dbReference type="InterPro" id="IPR026516">
    <property type="entry name" value="THAP1/10"/>
</dbReference>
<keyword evidence="8 12" id="KW-0238">DNA-binding</keyword>
<dbReference type="AlphaFoldDB" id="A0A674ANK0"/>
<accession>A0A674ANK0</accession>
<reference evidence="15" key="1">
    <citation type="submission" date="2025-08" db="UniProtKB">
        <authorList>
            <consortium name="Ensembl"/>
        </authorList>
    </citation>
    <scope>IDENTIFICATION</scope>
</reference>
<name>A0A674ANK0_SALTR</name>
<evidence type="ECO:0000256" key="11">
    <source>
        <dbReference type="ARBA" id="ARBA00023306"/>
    </source>
</evidence>
<evidence type="ECO:0000313" key="16">
    <source>
        <dbReference type="Proteomes" id="UP000472277"/>
    </source>
</evidence>
<dbReference type="GO" id="GO:0005654">
    <property type="term" value="C:nucleoplasm"/>
    <property type="evidence" value="ECO:0007669"/>
    <property type="project" value="UniProtKB-SubCell"/>
</dbReference>
<keyword evidence="6 13" id="KW-0805">Transcription regulation</keyword>
<sequence length="120" mass="14186">TRSSSWNIALFRCVPPQRNTPRLSFHSFPSNTELRAKWGINIRREKFPITSHSKICDRHFLPHDFIEPCGLRRLKKGAVPLLFQWNNRARASVWERRERPRTGCVEDNHVEDGEDEEMDC</sequence>
<evidence type="ECO:0000256" key="9">
    <source>
        <dbReference type="ARBA" id="ARBA00023163"/>
    </source>
</evidence>
<dbReference type="PANTHER" id="PTHR46600">
    <property type="entry name" value="THAP DOMAIN-CONTAINING"/>
    <property type="match status" value="1"/>
</dbReference>
<organism evidence="15 16">
    <name type="scientific">Salmo trutta</name>
    <name type="common">Brown trout</name>
    <dbReference type="NCBI Taxonomy" id="8032"/>
    <lineage>
        <taxon>Eukaryota</taxon>
        <taxon>Metazoa</taxon>
        <taxon>Chordata</taxon>
        <taxon>Craniata</taxon>
        <taxon>Vertebrata</taxon>
        <taxon>Euteleostomi</taxon>
        <taxon>Actinopterygii</taxon>
        <taxon>Neopterygii</taxon>
        <taxon>Teleostei</taxon>
        <taxon>Protacanthopterygii</taxon>
        <taxon>Salmoniformes</taxon>
        <taxon>Salmonidae</taxon>
        <taxon>Salmoninae</taxon>
        <taxon>Salmo</taxon>
    </lineage>
</organism>
<evidence type="ECO:0000313" key="15">
    <source>
        <dbReference type="Ensembl" id="ENSSTUP00000061004.1"/>
    </source>
</evidence>
<keyword evidence="16" id="KW-1185">Reference proteome</keyword>
<dbReference type="InterPro" id="IPR006612">
    <property type="entry name" value="THAP_Znf"/>
</dbReference>
<dbReference type="InParanoid" id="A0A674ANK0"/>
<keyword evidence="4 12" id="KW-0863">Zinc-finger</keyword>
<reference evidence="15" key="2">
    <citation type="submission" date="2025-09" db="UniProtKB">
        <authorList>
            <consortium name="Ensembl"/>
        </authorList>
    </citation>
    <scope>IDENTIFICATION</scope>
</reference>
<dbReference type="GO" id="GO:0003700">
    <property type="term" value="F:DNA-binding transcription factor activity"/>
    <property type="evidence" value="ECO:0007669"/>
    <property type="project" value="UniProtKB-UniRule"/>
</dbReference>
<dbReference type="Ensembl" id="ENSSTUT00000064369.1">
    <property type="protein sequence ID" value="ENSSTUP00000061004.1"/>
    <property type="gene ID" value="ENSSTUG00000026487.1"/>
</dbReference>
<dbReference type="SUPFAM" id="SSF57716">
    <property type="entry name" value="Glucocorticoid receptor-like (DNA-binding domain)"/>
    <property type="match status" value="1"/>
</dbReference>
<dbReference type="InterPro" id="IPR038441">
    <property type="entry name" value="THAP_Znf_sf"/>
</dbReference>
<evidence type="ECO:0000256" key="13">
    <source>
        <dbReference type="RuleBase" id="RU369073"/>
    </source>
</evidence>
<dbReference type="PANTHER" id="PTHR46600:SF1">
    <property type="entry name" value="THAP DOMAIN-CONTAINING PROTEIN 1"/>
    <property type="match status" value="1"/>
</dbReference>
<keyword evidence="7 13" id="KW-0175">Coiled coil</keyword>
<keyword evidence="9 13" id="KW-0804">Transcription</keyword>
<comment type="function">
    <text evidence="13">DNA-binding transcription regulator that regulates endothelial cell proliferation and G1/S cell-cycle progression. Specifically binds the 5'-[AT]NTNN[GT]GGCA[AGT]-3' core DNA sequence and acts by modulating expression of pRB-E2F cell-cycle target genes.</text>
</comment>
<keyword evidence="5" id="KW-0862">Zinc</keyword>
<dbReference type="OMA" id="WGINIRR"/>
<dbReference type="GO" id="GO:0043565">
    <property type="term" value="F:sequence-specific DNA binding"/>
    <property type="evidence" value="ECO:0007669"/>
    <property type="project" value="UniProtKB-UniRule"/>
</dbReference>
<dbReference type="Gene3D" id="6.20.210.20">
    <property type="entry name" value="THAP domain"/>
    <property type="match status" value="1"/>
</dbReference>
<keyword evidence="10 13" id="KW-0539">Nucleus</keyword>
<evidence type="ECO:0000256" key="3">
    <source>
        <dbReference type="ARBA" id="ARBA00022723"/>
    </source>
</evidence>
<evidence type="ECO:0000256" key="10">
    <source>
        <dbReference type="ARBA" id="ARBA00023242"/>
    </source>
</evidence>
<dbReference type="GeneTree" id="ENSGT01150000287724"/>
<comment type="similarity">
    <text evidence="2 13">Belongs to the THAP1 family.</text>
</comment>
<evidence type="ECO:0000256" key="1">
    <source>
        <dbReference type="ARBA" id="ARBA00004642"/>
    </source>
</evidence>
<evidence type="ECO:0000259" key="14">
    <source>
        <dbReference type="PROSITE" id="PS50950"/>
    </source>
</evidence>
<comment type="subcellular location">
    <subcellularLocation>
        <location evidence="1 13">Nucleus</location>
        <location evidence="1 13">Nucleoplasm</location>
    </subcellularLocation>
</comment>
<dbReference type="SMART" id="SM00980">
    <property type="entry name" value="THAP"/>
    <property type="match status" value="1"/>
</dbReference>
<protein>
    <recommendedName>
        <fullName evidence="13">THAP domain-containing protein 1</fullName>
    </recommendedName>
</protein>
<evidence type="ECO:0000256" key="6">
    <source>
        <dbReference type="ARBA" id="ARBA00023015"/>
    </source>
</evidence>
<dbReference type="GO" id="GO:0008270">
    <property type="term" value="F:zinc ion binding"/>
    <property type="evidence" value="ECO:0007669"/>
    <property type="project" value="UniProtKB-KW"/>
</dbReference>
<evidence type="ECO:0000256" key="2">
    <source>
        <dbReference type="ARBA" id="ARBA00006177"/>
    </source>
</evidence>
<evidence type="ECO:0000256" key="5">
    <source>
        <dbReference type="ARBA" id="ARBA00022833"/>
    </source>
</evidence>
<dbReference type="Pfam" id="PF05485">
    <property type="entry name" value="THAP"/>
    <property type="match status" value="1"/>
</dbReference>